<accession>A0ABQ0H0D7</accession>
<organism evidence="1 2">
    <name type="scientific">Phyllobacterium phragmitis</name>
    <dbReference type="NCBI Taxonomy" id="2670329"/>
    <lineage>
        <taxon>Bacteria</taxon>
        <taxon>Pseudomonadati</taxon>
        <taxon>Pseudomonadota</taxon>
        <taxon>Alphaproteobacteria</taxon>
        <taxon>Hyphomicrobiales</taxon>
        <taxon>Phyllobacteriaceae</taxon>
        <taxon>Phyllobacterium</taxon>
    </lineage>
</organism>
<protein>
    <recommendedName>
        <fullName evidence="3">DUF1127 domain-containing protein</fullName>
    </recommendedName>
</protein>
<evidence type="ECO:0000313" key="1">
    <source>
        <dbReference type="EMBL" id="GAB1582387.1"/>
    </source>
</evidence>
<evidence type="ECO:0008006" key="3">
    <source>
        <dbReference type="Google" id="ProtNLM"/>
    </source>
</evidence>
<proteinExistence type="predicted"/>
<dbReference type="Proteomes" id="UP001628091">
    <property type="component" value="Unassembled WGS sequence"/>
</dbReference>
<name>A0ABQ0H0D7_9HYPH</name>
<gene>
    <name evidence="1" type="ORF">PPNSA23_23300</name>
</gene>
<evidence type="ECO:0000313" key="2">
    <source>
        <dbReference type="Proteomes" id="UP001628091"/>
    </source>
</evidence>
<dbReference type="RefSeq" id="WP_407865029.1">
    <property type="nucleotide sequence ID" value="NZ_BAAFZP010000001.1"/>
</dbReference>
<keyword evidence="2" id="KW-1185">Reference proteome</keyword>
<dbReference type="EMBL" id="BAAFZP010000001">
    <property type="protein sequence ID" value="GAB1582387.1"/>
    <property type="molecule type" value="Genomic_DNA"/>
</dbReference>
<sequence length="84" mass="10153">MTTYDHRDRYEYKEWPDLFSDGIVRMIEGFVSRIAGVFREKAEWIAAKKRERDTIRALACLPENIRHDIGWPDLYERQHRKNGK</sequence>
<reference evidence="1 2" key="1">
    <citation type="submission" date="2024-10" db="EMBL/GenBank/DDBJ databases">
        <title>Isolation, draft genome sequencing and identification of Phyllobacterium sp. NSA23, isolated from leaf soil.</title>
        <authorList>
            <person name="Akita H."/>
        </authorList>
    </citation>
    <scope>NUCLEOTIDE SEQUENCE [LARGE SCALE GENOMIC DNA]</scope>
    <source>
        <strain evidence="1 2">NSA23</strain>
    </source>
</reference>
<comment type="caution">
    <text evidence="1">The sequence shown here is derived from an EMBL/GenBank/DDBJ whole genome shotgun (WGS) entry which is preliminary data.</text>
</comment>